<dbReference type="EMBL" id="SHKY01000002">
    <property type="protein sequence ID" value="RZU46559.1"/>
    <property type="molecule type" value="Genomic_DNA"/>
</dbReference>
<dbReference type="Proteomes" id="UP000292564">
    <property type="component" value="Unassembled WGS sequence"/>
</dbReference>
<proteinExistence type="predicted"/>
<gene>
    <name evidence="1" type="ORF">EV385_6633</name>
</gene>
<reference evidence="1 2" key="1">
    <citation type="submission" date="2019-02" db="EMBL/GenBank/DDBJ databases">
        <title>Sequencing the genomes of 1000 actinobacteria strains.</title>
        <authorList>
            <person name="Klenk H.-P."/>
        </authorList>
    </citation>
    <scope>NUCLEOTIDE SEQUENCE [LARGE SCALE GENOMIC DNA]</scope>
    <source>
        <strain evidence="1 2">DSM 45162</strain>
    </source>
</reference>
<dbReference type="OrthoDB" id="3291384at2"/>
<dbReference type="AlphaFoldDB" id="A0A4Q7Z9V1"/>
<evidence type="ECO:0000313" key="1">
    <source>
        <dbReference type="EMBL" id="RZU46559.1"/>
    </source>
</evidence>
<dbReference type="InterPro" id="IPR046268">
    <property type="entry name" value="DUF6301"/>
</dbReference>
<evidence type="ECO:0000313" key="2">
    <source>
        <dbReference type="Proteomes" id="UP000292564"/>
    </source>
</evidence>
<keyword evidence="2" id="KW-1185">Reference proteome</keyword>
<comment type="caution">
    <text evidence="1">The sequence shown here is derived from an EMBL/GenBank/DDBJ whole genome shotgun (WGS) entry which is preliminary data.</text>
</comment>
<organism evidence="1 2">
    <name type="scientific">Krasilnikovia cinnamomea</name>
    <dbReference type="NCBI Taxonomy" id="349313"/>
    <lineage>
        <taxon>Bacteria</taxon>
        <taxon>Bacillati</taxon>
        <taxon>Actinomycetota</taxon>
        <taxon>Actinomycetes</taxon>
        <taxon>Micromonosporales</taxon>
        <taxon>Micromonosporaceae</taxon>
        <taxon>Krasilnikovia</taxon>
    </lineage>
</organism>
<sequence length="314" mass="34219">MPLPVLAIIAAMIQDVAGTLVGQDFGAWSRADIERIAGAAGWSIRENQHSLIIETGGPARARSTKVSYGQEDYGYGEQTDLQITETCAADELAPLHAATLAAVVAVLGPPAMVGGPHAWAFWRNPRVRLERDIRRPSVTLRVEPAEPAEAQEYSDAEWSPDWQPTDLWNAEPDVNSDACKSLLGMMSYDARMADTWDEFETSLRELFASLSADLPLLLDYVPHVGWEISEADGDHMVAGSFNSDGVHVHSVVYNTTQSTDYPSLPLEPDSGARVAEIAIDTIRGWGHASPVRLRHQCFVTGPVRLSAKSGFRLA</sequence>
<dbReference type="RefSeq" id="WP_130513759.1">
    <property type="nucleotide sequence ID" value="NZ_SHKY01000002.1"/>
</dbReference>
<dbReference type="Pfam" id="PF19818">
    <property type="entry name" value="DUF6301"/>
    <property type="match status" value="1"/>
</dbReference>
<name>A0A4Q7Z9V1_9ACTN</name>
<accession>A0A4Q7Z9V1</accession>
<protein>
    <submittedName>
        <fullName evidence="1">Uncharacterized protein</fullName>
    </submittedName>
</protein>